<sequence>MQTYVWKTFYQPFEPFSHLPNRPRNRITKEKQNGKGSAGYGRWRNFEWINPEGFLRTPRMRKTGTESNDLERDYPEP</sequence>
<reference evidence="2 3" key="1">
    <citation type="submission" date="2023-09" db="EMBL/GenBank/DDBJ databases">
        <title>Genomes of two closely related lineages of the louse Polyplax serrata with different host specificities.</title>
        <authorList>
            <person name="Martinu J."/>
            <person name="Tarabai H."/>
            <person name="Stefka J."/>
            <person name="Hypsa V."/>
        </authorList>
    </citation>
    <scope>NUCLEOTIDE SEQUENCE [LARGE SCALE GENOMIC DNA]</scope>
    <source>
        <strain evidence="2">98ZLc_SE</strain>
    </source>
</reference>
<gene>
    <name evidence="2" type="ORF">RUM44_008244</name>
</gene>
<proteinExistence type="predicted"/>
<name>A0ABR1BBS0_POLSC</name>
<evidence type="ECO:0000256" key="1">
    <source>
        <dbReference type="SAM" id="MobiDB-lite"/>
    </source>
</evidence>
<protein>
    <submittedName>
        <fullName evidence="2">Uncharacterized protein</fullName>
    </submittedName>
</protein>
<keyword evidence="3" id="KW-1185">Reference proteome</keyword>
<dbReference type="Proteomes" id="UP001359485">
    <property type="component" value="Unassembled WGS sequence"/>
</dbReference>
<feature type="region of interest" description="Disordered" evidence="1">
    <location>
        <begin position="57"/>
        <end position="77"/>
    </location>
</feature>
<dbReference type="EMBL" id="JAWJWF010000002">
    <property type="protein sequence ID" value="KAK6637822.1"/>
    <property type="molecule type" value="Genomic_DNA"/>
</dbReference>
<comment type="caution">
    <text evidence="2">The sequence shown here is derived from an EMBL/GenBank/DDBJ whole genome shotgun (WGS) entry which is preliminary data.</text>
</comment>
<evidence type="ECO:0000313" key="3">
    <source>
        <dbReference type="Proteomes" id="UP001359485"/>
    </source>
</evidence>
<accession>A0ABR1BBS0</accession>
<organism evidence="2 3">
    <name type="scientific">Polyplax serrata</name>
    <name type="common">Common mouse louse</name>
    <dbReference type="NCBI Taxonomy" id="468196"/>
    <lineage>
        <taxon>Eukaryota</taxon>
        <taxon>Metazoa</taxon>
        <taxon>Ecdysozoa</taxon>
        <taxon>Arthropoda</taxon>
        <taxon>Hexapoda</taxon>
        <taxon>Insecta</taxon>
        <taxon>Pterygota</taxon>
        <taxon>Neoptera</taxon>
        <taxon>Paraneoptera</taxon>
        <taxon>Psocodea</taxon>
        <taxon>Troctomorpha</taxon>
        <taxon>Phthiraptera</taxon>
        <taxon>Anoplura</taxon>
        <taxon>Polyplacidae</taxon>
        <taxon>Polyplax</taxon>
    </lineage>
</organism>
<evidence type="ECO:0000313" key="2">
    <source>
        <dbReference type="EMBL" id="KAK6637822.1"/>
    </source>
</evidence>
<feature type="region of interest" description="Disordered" evidence="1">
    <location>
        <begin position="20"/>
        <end position="39"/>
    </location>
</feature>